<dbReference type="Pfam" id="PF00627">
    <property type="entry name" value="UBA"/>
    <property type="match status" value="2"/>
</dbReference>
<keyword evidence="5" id="KW-0963">Cytoplasm</keyword>
<dbReference type="GO" id="GO:0005829">
    <property type="term" value="C:cytosol"/>
    <property type="evidence" value="ECO:0007669"/>
    <property type="project" value="TreeGrafter"/>
</dbReference>
<evidence type="ECO:0000256" key="4">
    <source>
        <dbReference type="ARBA" id="ARBA00023242"/>
    </source>
</evidence>
<dbReference type="PROSITE" id="PS50053">
    <property type="entry name" value="UBIQUITIN_2"/>
    <property type="match status" value="1"/>
</dbReference>
<dbReference type="SUPFAM" id="SSF54236">
    <property type="entry name" value="Ubiquitin-like"/>
    <property type="match status" value="1"/>
</dbReference>
<dbReference type="GO" id="GO:0005654">
    <property type="term" value="C:nucleoplasm"/>
    <property type="evidence" value="ECO:0007669"/>
    <property type="project" value="TreeGrafter"/>
</dbReference>
<keyword evidence="2 5" id="KW-0227">DNA damage</keyword>
<dbReference type="Proteomes" id="UP001152747">
    <property type="component" value="Unassembled WGS sequence"/>
</dbReference>
<organism evidence="9 10">
    <name type="scientific">Caenorhabditis angaria</name>
    <dbReference type="NCBI Taxonomy" id="860376"/>
    <lineage>
        <taxon>Eukaryota</taxon>
        <taxon>Metazoa</taxon>
        <taxon>Ecdysozoa</taxon>
        <taxon>Nematoda</taxon>
        <taxon>Chromadorea</taxon>
        <taxon>Rhabditida</taxon>
        <taxon>Rhabditina</taxon>
        <taxon>Rhabditomorpha</taxon>
        <taxon>Rhabditoidea</taxon>
        <taxon>Rhabditidae</taxon>
        <taxon>Peloderinae</taxon>
        <taxon>Caenorhabditis</taxon>
    </lineage>
</organism>
<dbReference type="InterPro" id="IPR029071">
    <property type="entry name" value="Ubiquitin-like_domsf"/>
</dbReference>
<gene>
    <name evidence="9" type="ORF">CAMP_LOCUS6081</name>
</gene>
<dbReference type="Gene3D" id="3.10.20.90">
    <property type="entry name" value="Phosphatidylinositol 3-kinase Catalytic Subunit, Chain A, domain 1"/>
    <property type="match status" value="1"/>
</dbReference>
<keyword evidence="4 5" id="KW-0539">Nucleus</keyword>
<sequence length="326" mass="34883">MPVNVSFKTLTQSTFNLELDENQSVAEVKAKIAERGDEFAVDLQKLIYNGKILDDSQKVSDIGFESTKFVVVMLTRRKVPVPEPTAEVPKEVPATTQAAPAPAPVQIPTTQQPAAAAQQAPAENLTAEQEQSIEAIAGMGYPRDQVQAALRAAYWNADRAVEFLLTGIPEVAADEAAVLPQDDGDDDDLLEGPGDLAALANIPHLDEIRAMVQRNPEMLGSILQQLAAVNPDLVQAIQGNQQGFIDILNAAPTDGGAAGGNAPQGGGQRARNEHVIHLSAEELAAINRIKSMGFQVSEQVIVEAYFACDKNEEAAINFILSNMEEP</sequence>
<dbReference type="GO" id="GO:0043161">
    <property type="term" value="P:proteasome-mediated ubiquitin-dependent protein catabolic process"/>
    <property type="evidence" value="ECO:0007669"/>
    <property type="project" value="UniProtKB-UniRule"/>
</dbReference>
<comment type="caution">
    <text evidence="9">The sequence shown here is derived from an EMBL/GenBank/DDBJ whole genome shotgun (WGS) entry which is preliminary data.</text>
</comment>
<dbReference type="OrthoDB" id="419317at2759"/>
<keyword evidence="1" id="KW-0677">Repeat</keyword>
<comment type="similarity">
    <text evidence="5">Belongs to the RAD23 family.</text>
</comment>
<feature type="domain" description="UBA" evidence="7">
    <location>
        <begin position="279"/>
        <end position="322"/>
    </location>
</feature>
<dbReference type="GO" id="GO:0031593">
    <property type="term" value="F:polyubiquitin modification-dependent protein binding"/>
    <property type="evidence" value="ECO:0007669"/>
    <property type="project" value="UniProtKB-UniRule"/>
</dbReference>
<dbReference type="Gene3D" id="1.10.10.540">
    <property type="entry name" value="XPC-binding domain"/>
    <property type="match status" value="1"/>
</dbReference>
<dbReference type="SMART" id="SM00213">
    <property type="entry name" value="UBQ"/>
    <property type="match status" value="1"/>
</dbReference>
<dbReference type="GO" id="GO:0006289">
    <property type="term" value="P:nucleotide-excision repair"/>
    <property type="evidence" value="ECO:0007669"/>
    <property type="project" value="UniProtKB-UniRule"/>
</dbReference>
<dbReference type="GO" id="GO:0070628">
    <property type="term" value="F:proteasome binding"/>
    <property type="evidence" value="ECO:0007669"/>
    <property type="project" value="TreeGrafter"/>
</dbReference>
<feature type="compositionally biased region" description="Low complexity" evidence="6">
    <location>
        <begin position="93"/>
        <end position="122"/>
    </location>
</feature>
<reference evidence="9" key="1">
    <citation type="submission" date="2022-11" db="EMBL/GenBank/DDBJ databases">
        <authorList>
            <person name="Kikuchi T."/>
        </authorList>
    </citation>
    <scope>NUCLEOTIDE SEQUENCE</scope>
    <source>
        <strain evidence="9">PS1010</strain>
    </source>
</reference>
<dbReference type="PANTHER" id="PTHR10621:SF0">
    <property type="entry name" value="UV EXCISION REPAIR PROTEIN RAD23"/>
    <property type="match status" value="1"/>
</dbReference>
<dbReference type="InterPro" id="IPR004806">
    <property type="entry name" value="Rad23"/>
</dbReference>
<dbReference type="CDD" id="cd14280">
    <property type="entry name" value="UBA1_Rad23_like"/>
    <property type="match status" value="1"/>
</dbReference>
<comment type="subcellular location">
    <subcellularLocation>
        <location evidence="5">Nucleus</location>
    </subcellularLocation>
    <subcellularLocation>
        <location evidence="5">Cytoplasm</location>
    </subcellularLocation>
</comment>
<dbReference type="SUPFAM" id="SSF46934">
    <property type="entry name" value="UBA-like"/>
    <property type="match status" value="2"/>
</dbReference>
<evidence type="ECO:0000256" key="3">
    <source>
        <dbReference type="ARBA" id="ARBA00023204"/>
    </source>
</evidence>
<dbReference type="SMART" id="SM00727">
    <property type="entry name" value="STI1"/>
    <property type="match status" value="1"/>
</dbReference>
<evidence type="ECO:0000256" key="2">
    <source>
        <dbReference type="ARBA" id="ARBA00022763"/>
    </source>
</evidence>
<dbReference type="InterPro" id="IPR000626">
    <property type="entry name" value="Ubiquitin-like_dom"/>
</dbReference>
<dbReference type="InterPro" id="IPR015940">
    <property type="entry name" value="UBA"/>
</dbReference>
<dbReference type="InterPro" id="IPR006636">
    <property type="entry name" value="STI1_HS-bd"/>
</dbReference>
<dbReference type="FunFam" id="3.10.20.90:FF:000254">
    <property type="entry name" value="UV excision repair protein Rad23"/>
    <property type="match status" value="1"/>
</dbReference>
<name>A0A9P1IE19_9PELO</name>
<dbReference type="CDD" id="cd01805">
    <property type="entry name" value="Ubl_Rad23"/>
    <property type="match status" value="1"/>
</dbReference>
<evidence type="ECO:0000259" key="8">
    <source>
        <dbReference type="PROSITE" id="PS50053"/>
    </source>
</evidence>
<dbReference type="FunFam" id="1.10.8.10:FF:000002">
    <property type="entry name" value="UV excision repair protein RAD23 homolog"/>
    <property type="match status" value="1"/>
</dbReference>
<dbReference type="Gene3D" id="1.10.8.10">
    <property type="entry name" value="DNA helicase RuvA subunit, C-terminal domain"/>
    <property type="match status" value="2"/>
</dbReference>
<dbReference type="PROSITE" id="PS50030">
    <property type="entry name" value="UBA"/>
    <property type="match status" value="2"/>
</dbReference>
<dbReference type="InterPro" id="IPR036353">
    <property type="entry name" value="XPC-bd_sf"/>
</dbReference>
<dbReference type="InterPro" id="IPR009060">
    <property type="entry name" value="UBA-like_sf"/>
</dbReference>
<dbReference type="PANTHER" id="PTHR10621">
    <property type="entry name" value="UV EXCISION REPAIR PROTEIN RAD23"/>
    <property type="match status" value="1"/>
</dbReference>
<dbReference type="GO" id="GO:0043130">
    <property type="term" value="F:ubiquitin binding"/>
    <property type="evidence" value="ECO:0007669"/>
    <property type="project" value="UniProtKB-UniRule"/>
</dbReference>
<protein>
    <recommendedName>
        <fullName evidence="5">UV excision repair protein RAD23</fullName>
    </recommendedName>
</protein>
<dbReference type="SUPFAM" id="SSF101238">
    <property type="entry name" value="XPC-binding domain"/>
    <property type="match status" value="1"/>
</dbReference>
<keyword evidence="3 5" id="KW-0234">DNA repair</keyword>
<keyword evidence="10" id="KW-1185">Reference proteome</keyword>
<accession>A0A9P1IE19</accession>
<dbReference type="InterPro" id="IPR015360">
    <property type="entry name" value="XPC-bd"/>
</dbReference>
<evidence type="ECO:0000256" key="6">
    <source>
        <dbReference type="SAM" id="MobiDB-lite"/>
    </source>
</evidence>
<dbReference type="GO" id="GO:0003684">
    <property type="term" value="F:damaged DNA binding"/>
    <property type="evidence" value="ECO:0007669"/>
    <property type="project" value="UniProtKB-UniRule"/>
</dbReference>
<dbReference type="Pfam" id="PF09280">
    <property type="entry name" value="XPC-binding"/>
    <property type="match status" value="1"/>
</dbReference>
<evidence type="ECO:0000259" key="7">
    <source>
        <dbReference type="PROSITE" id="PS50030"/>
    </source>
</evidence>
<evidence type="ECO:0000256" key="5">
    <source>
        <dbReference type="RuleBase" id="RU367049"/>
    </source>
</evidence>
<feature type="domain" description="Ubiquitin-like" evidence="8">
    <location>
        <begin position="3"/>
        <end position="79"/>
    </location>
</feature>
<dbReference type="EMBL" id="CANHGI010000002">
    <property type="protein sequence ID" value="CAI5443444.1"/>
    <property type="molecule type" value="Genomic_DNA"/>
</dbReference>
<evidence type="ECO:0000256" key="1">
    <source>
        <dbReference type="ARBA" id="ARBA00022737"/>
    </source>
</evidence>
<dbReference type="FunFam" id="1.10.8.10:FF:000003">
    <property type="entry name" value="UV excision repair protein RAD23 homolog"/>
    <property type="match status" value="1"/>
</dbReference>
<evidence type="ECO:0000313" key="10">
    <source>
        <dbReference type="Proteomes" id="UP001152747"/>
    </source>
</evidence>
<evidence type="ECO:0000313" key="9">
    <source>
        <dbReference type="EMBL" id="CAI5443444.1"/>
    </source>
</evidence>
<dbReference type="SMART" id="SM00165">
    <property type="entry name" value="UBA"/>
    <property type="match status" value="2"/>
</dbReference>
<feature type="region of interest" description="Disordered" evidence="6">
    <location>
        <begin position="83"/>
        <end position="128"/>
    </location>
</feature>
<comment type="function">
    <text evidence="5">Multiubiquitin chain receptor involved in modulation of proteasomal degradation. Involved in nucleotide excision repair.</text>
</comment>
<dbReference type="Pfam" id="PF00240">
    <property type="entry name" value="ubiquitin"/>
    <property type="match status" value="1"/>
</dbReference>
<dbReference type="PRINTS" id="PR01839">
    <property type="entry name" value="RAD23PROTEIN"/>
</dbReference>
<dbReference type="AlphaFoldDB" id="A0A9P1IE19"/>
<feature type="domain" description="UBA" evidence="7">
    <location>
        <begin position="127"/>
        <end position="167"/>
    </location>
</feature>
<proteinExistence type="inferred from homology"/>